<organism evidence="2 3">
    <name type="scientific">Dictyocaulus viviparus</name>
    <name type="common">Bovine lungworm</name>
    <dbReference type="NCBI Taxonomy" id="29172"/>
    <lineage>
        <taxon>Eukaryota</taxon>
        <taxon>Metazoa</taxon>
        <taxon>Ecdysozoa</taxon>
        <taxon>Nematoda</taxon>
        <taxon>Chromadorea</taxon>
        <taxon>Rhabditida</taxon>
        <taxon>Rhabditina</taxon>
        <taxon>Rhabditomorpha</taxon>
        <taxon>Strongyloidea</taxon>
        <taxon>Metastrongylidae</taxon>
        <taxon>Dictyocaulus</taxon>
    </lineage>
</organism>
<proteinExistence type="predicted"/>
<dbReference type="Proteomes" id="UP000053766">
    <property type="component" value="Unassembled WGS sequence"/>
</dbReference>
<protein>
    <submittedName>
        <fullName evidence="2">Uncharacterized protein</fullName>
    </submittedName>
</protein>
<evidence type="ECO:0000256" key="1">
    <source>
        <dbReference type="SAM" id="MobiDB-lite"/>
    </source>
</evidence>
<dbReference type="OrthoDB" id="5872054at2759"/>
<name>A0A0D8XXN1_DICVI</name>
<gene>
    <name evidence="2" type="ORF">DICVIV_04423</name>
</gene>
<evidence type="ECO:0000313" key="2">
    <source>
        <dbReference type="EMBL" id="KJH49408.1"/>
    </source>
</evidence>
<dbReference type="AlphaFoldDB" id="A0A0D8XXN1"/>
<feature type="region of interest" description="Disordered" evidence="1">
    <location>
        <begin position="175"/>
        <end position="198"/>
    </location>
</feature>
<evidence type="ECO:0000313" key="3">
    <source>
        <dbReference type="Proteomes" id="UP000053766"/>
    </source>
</evidence>
<reference evidence="3" key="2">
    <citation type="journal article" date="2016" name="Sci. Rep.">
        <title>Dictyocaulus viviparus genome, variome and transcriptome elucidate lungworm biology and support future intervention.</title>
        <authorList>
            <person name="McNulty S.N."/>
            <person name="Strube C."/>
            <person name="Rosa B.A."/>
            <person name="Martin J.C."/>
            <person name="Tyagi R."/>
            <person name="Choi Y.J."/>
            <person name="Wang Q."/>
            <person name="Hallsworth Pepin K."/>
            <person name="Zhang X."/>
            <person name="Ozersky P."/>
            <person name="Wilson R.K."/>
            <person name="Sternberg P.W."/>
            <person name="Gasser R.B."/>
            <person name="Mitreva M."/>
        </authorList>
    </citation>
    <scope>NUCLEOTIDE SEQUENCE [LARGE SCALE GENOMIC DNA]</scope>
    <source>
        <strain evidence="3">HannoverDv2000</strain>
    </source>
</reference>
<accession>A0A0D8XXN1</accession>
<keyword evidence="3" id="KW-1185">Reference proteome</keyword>
<sequence>MYSKRVTVCWSDIVINRWCSSSYNRDMEVIEQEIELKNAQVAQEEKTAGSNTQPLVDEVIRLEDILNDENLQVTQQQNQLQTEFSPSWKIEEELSEGNMSCHSVAPPSNRESPPPIKNGITASIKTTEALNTRNVKSPKMTKPLQDEKKLLSLRSPTVPLAFAIMAGEVSVELPEPMDMEVKNVEQQPDNDEDSSDSD</sequence>
<dbReference type="EMBL" id="KN716235">
    <property type="protein sequence ID" value="KJH49408.1"/>
    <property type="molecule type" value="Genomic_DNA"/>
</dbReference>
<reference evidence="2 3" key="1">
    <citation type="submission" date="2013-11" db="EMBL/GenBank/DDBJ databases">
        <title>Draft genome of the bovine lungworm Dictyocaulus viviparus.</title>
        <authorList>
            <person name="Mitreva M."/>
        </authorList>
    </citation>
    <scope>NUCLEOTIDE SEQUENCE [LARGE SCALE GENOMIC DNA]</scope>
    <source>
        <strain evidence="2 3">HannoverDv2000</strain>
    </source>
</reference>
<feature type="compositionally biased region" description="Acidic residues" evidence="1">
    <location>
        <begin position="188"/>
        <end position="198"/>
    </location>
</feature>